<dbReference type="Proteomes" id="UP000236161">
    <property type="component" value="Unassembled WGS sequence"/>
</dbReference>
<evidence type="ECO:0000256" key="2">
    <source>
        <dbReference type="SAM" id="MobiDB-lite"/>
    </source>
</evidence>
<sequence>MASSVARMPSDDWRHRPPSRLAAAGVLGAHVHQPKPLPKVLTHISTSIDTGAAAAAAREPCSPATAAKRRQSQILDRWAARQARGMITTIERQAHEAELSALSTTTQPVSARAASFLRETSPGSSESSTASSAVSGVGAPSAADIPPNVRASSLIQMWRELEAEAGVSPTRGAGTASAGSGGGGVPSSAAVDSHSTVCSPEATSGGSDACDEADAEGESAGDWDSTEHAPSSSASSTVAESDLVERRRVDDIKRMLSLKISSSVAFSGDEAESLGSAPVEKEIPSNGLSPNAKGRREIEGLIVKLEQERRREVAALAERHPVSRFPFRGRIQSLIRLKSLRREVATIRHQQRSRKLEAERCQSRLNGQFLREISEDESQHDVNGMRREENTESDSHDSGIENSIDHSDIENNQYPELATTEILYSPQAFFTPLSRREDLQESRGLDASWDERNSWRSSLDWQTQSDSSVLQAWCGEVIAERMESSSRDQHVTSTKTCWLSESLNAWQGWGVNRRTFCRDLFASSTEKGELLELLERKIVSTSLASDFPKKMNRIIASFLRRQEQYINKNDEEDNEDQGIQRQNYESGSDHETATFFIPLPSQMLQHQESWQSTSFKQNPSVSLKEDEVICGVKNDMARIRDEITQVKKLVESCLDWQTKFEQSIKQEVSSAFNQLVGTEKLLHEAKWRQGRKDTCCICCEAQVDSLLYRCGHMCACFKCAQELQWSSGRCPICRSLIVDVVRAYPNT</sequence>
<feature type="compositionally biased region" description="Low complexity" evidence="2">
    <location>
        <begin position="168"/>
        <end position="178"/>
    </location>
</feature>
<organism evidence="4 5">
    <name type="scientific">Apostasia shenzhenica</name>
    <dbReference type="NCBI Taxonomy" id="1088818"/>
    <lineage>
        <taxon>Eukaryota</taxon>
        <taxon>Viridiplantae</taxon>
        <taxon>Streptophyta</taxon>
        <taxon>Embryophyta</taxon>
        <taxon>Tracheophyta</taxon>
        <taxon>Spermatophyta</taxon>
        <taxon>Magnoliopsida</taxon>
        <taxon>Liliopsida</taxon>
        <taxon>Asparagales</taxon>
        <taxon>Orchidaceae</taxon>
        <taxon>Apostasioideae</taxon>
        <taxon>Apostasia</taxon>
    </lineage>
</organism>
<evidence type="ECO:0000259" key="3">
    <source>
        <dbReference type="PROSITE" id="PS50089"/>
    </source>
</evidence>
<dbReference type="SUPFAM" id="SSF57850">
    <property type="entry name" value="RING/U-box"/>
    <property type="match status" value="1"/>
</dbReference>
<dbReference type="Pfam" id="PF13920">
    <property type="entry name" value="zf-C3HC4_3"/>
    <property type="match status" value="1"/>
</dbReference>
<feature type="compositionally biased region" description="Polar residues" evidence="2">
    <location>
        <begin position="193"/>
        <end position="206"/>
    </location>
</feature>
<feature type="compositionally biased region" description="Low complexity" evidence="2">
    <location>
        <begin position="119"/>
        <end position="143"/>
    </location>
</feature>
<dbReference type="InterPro" id="IPR001841">
    <property type="entry name" value="Znf_RING"/>
</dbReference>
<dbReference type="AlphaFoldDB" id="A0A2H9ZTR2"/>
<keyword evidence="1" id="KW-0862">Zinc</keyword>
<accession>A0A2H9ZTR2</accession>
<dbReference type="PANTHER" id="PTHR47820:SF3">
    <property type="entry name" value="OS07G0499800 PROTEIN"/>
    <property type="match status" value="1"/>
</dbReference>
<evidence type="ECO:0000313" key="4">
    <source>
        <dbReference type="EMBL" id="PKA46677.1"/>
    </source>
</evidence>
<evidence type="ECO:0000256" key="1">
    <source>
        <dbReference type="PROSITE-ProRule" id="PRU00175"/>
    </source>
</evidence>
<feature type="compositionally biased region" description="Acidic residues" evidence="2">
    <location>
        <begin position="209"/>
        <end position="221"/>
    </location>
</feature>
<protein>
    <submittedName>
        <fullName evidence="4">Putative E3 ubiquitin-protein ligase LUL3</fullName>
    </submittedName>
</protein>
<feature type="region of interest" description="Disordered" evidence="2">
    <location>
        <begin position="101"/>
        <end position="146"/>
    </location>
</feature>
<feature type="compositionally biased region" description="Low complexity" evidence="2">
    <location>
        <begin position="228"/>
        <end position="241"/>
    </location>
</feature>
<dbReference type="Gene3D" id="3.30.40.10">
    <property type="entry name" value="Zinc/RING finger domain, C3HC4 (zinc finger)"/>
    <property type="match status" value="1"/>
</dbReference>
<dbReference type="PROSITE" id="PS50089">
    <property type="entry name" value="ZF_RING_2"/>
    <property type="match status" value="1"/>
</dbReference>
<dbReference type="GO" id="GO:0008270">
    <property type="term" value="F:zinc ion binding"/>
    <property type="evidence" value="ECO:0007669"/>
    <property type="project" value="UniProtKB-KW"/>
</dbReference>
<feature type="domain" description="RING-type" evidence="3">
    <location>
        <begin position="695"/>
        <end position="734"/>
    </location>
</feature>
<dbReference type="OrthoDB" id="6078042at2759"/>
<name>A0A2H9ZTR2_9ASPA</name>
<dbReference type="PANTHER" id="PTHR47820">
    <property type="entry name" value="BNAC05G24000D PROTEIN"/>
    <property type="match status" value="1"/>
</dbReference>
<reference evidence="4 5" key="1">
    <citation type="journal article" date="2017" name="Nature">
        <title>The Apostasia genome and the evolution of orchids.</title>
        <authorList>
            <person name="Zhang G.Q."/>
            <person name="Liu K.W."/>
            <person name="Li Z."/>
            <person name="Lohaus R."/>
            <person name="Hsiao Y.Y."/>
            <person name="Niu S.C."/>
            <person name="Wang J.Y."/>
            <person name="Lin Y.C."/>
            <person name="Xu Q."/>
            <person name="Chen L.J."/>
            <person name="Yoshida K."/>
            <person name="Fujiwara S."/>
            <person name="Wang Z.W."/>
            <person name="Zhang Y.Q."/>
            <person name="Mitsuda N."/>
            <person name="Wang M."/>
            <person name="Liu G.H."/>
            <person name="Pecoraro L."/>
            <person name="Huang H.X."/>
            <person name="Xiao X.J."/>
            <person name="Lin M."/>
            <person name="Wu X.Y."/>
            <person name="Wu W.L."/>
            <person name="Chen Y.Y."/>
            <person name="Chang S.B."/>
            <person name="Sakamoto S."/>
            <person name="Ohme-Takagi M."/>
            <person name="Yagi M."/>
            <person name="Zeng S.J."/>
            <person name="Shen C.Y."/>
            <person name="Yeh C.M."/>
            <person name="Luo Y.B."/>
            <person name="Tsai W.C."/>
            <person name="Van de Peer Y."/>
            <person name="Liu Z.J."/>
        </authorList>
    </citation>
    <scope>NUCLEOTIDE SEQUENCE [LARGE SCALE GENOMIC DNA]</scope>
    <source>
        <strain evidence="5">cv. Shenzhen</strain>
        <tissue evidence="4">Stem</tissue>
    </source>
</reference>
<keyword evidence="1" id="KW-0479">Metal-binding</keyword>
<keyword evidence="1" id="KW-0863">Zinc-finger</keyword>
<dbReference type="STRING" id="1088818.A0A2H9ZTR2"/>
<evidence type="ECO:0000313" key="5">
    <source>
        <dbReference type="Proteomes" id="UP000236161"/>
    </source>
</evidence>
<dbReference type="CDD" id="cd16647">
    <property type="entry name" value="mRING-HC-C3HC5_NEU1"/>
    <property type="match status" value="1"/>
</dbReference>
<dbReference type="EMBL" id="KZ454055">
    <property type="protein sequence ID" value="PKA46677.1"/>
    <property type="molecule type" value="Genomic_DNA"/>
</dbReference>
<feature type="region of interest" description="Disordered" evidence="2">
    <location>
        <begin position="165"/>
        <end position="242"/>
    </location>
</feature>
<dbReference type="InterPro" id="IPR013083">
    <property type="entry name" value="Znf_RING/FYVE/PHD"/>
</dbReference>
<keyword evidence="5" id="KW-1185">Reference proteome</keyword>
<gene>
    <name evidence="4" type="primary">LUL3</name>
    <name evidence="4" type="ORF">AXF42_Ash019660</name>
</gene>
<feature type="region of interest" description="Disordered" evidence="2">
    <location>
        <begin position="369"/>
        <end position="406"/>
    </location>
</feature>
<feature type="compositionally biased region" description="Basic and acidic residues" evidence="2">
    <location>
        <begin position="377"/>
        <end position="406"/>
    </location>
</feature>
<proteinExistence type="predicted"/>